<gene>
    <name evidence="2" type="ORF">FB381_1341</name>
</gene>
<protein>
    <submittedName>
        <fullName evidence="2">Uncharacterized protein</fullName>
    </submittedName>
</protein>
<comment type="caution">
    <text evidence="2">The sequence shown here is derived from an EMBL/GenBank/DDBJ whole genome shotgun (WGS) entry which is preliminary data.</text>
</comment>
<dbReference type="Proteomes" id="UP000320209">
    <property type="component" value="Unassembled WGS sequence"/>
</dbReference>
<evidence type="ECO:0000313" key="2">
    <source>
        <dbReference type="EMBL" id="TQL67465.1"/>
    </source>
</evidence>
<name>A0A543A4E4_9ACTN</name>
<reference evidence="2 3" key="1">
    <citation type="submission" date="2019-06" db="EMBL/GenBank/DDBJ databases">
        <title>Sequencing the genomes of 1000 actinobacteria strains.</title>
        <authorList>
            <person name="Klenk H.-P."/>
        </authorList>
    </citation>
    <scope>NUCLEOTIDE SEQUENCE [LARGE SCALE GENOMIC DNA]</scope>
    <source>
        <strain evidence="2 3">DSM 25218</strain>
    </source>
</reference>
<keyword evidence="3" id="KW-1185">Reference proteome</keyword>
<evidence type="ECO:0000313" key="3">
    <source>
        <dbReference type="Proteomes" id="UP000320209"/>
    </source>
</evidence>
<organism evidence="2 3">
    <name type="scientific">Nocardioides albertanoniae</name>
    <dbReference type="NCBI Taxonomy" id="1175486"/>
    <lineage>
        <taxon>Bacteria</taxon>
        <taxon>Bacillati</taxon>
        <taxon>Actinomycetota</taxon>
        <taxon>Actinomycetes</taxon>
        <taxon>Propionibacteriales</taxon>
        <taxon>Nocardioidaceae</taxon>
        <taxon>Nocardioides</taxon>
    </lineage>
</organism>
<dbReference type="EMBL" id="VFOV01000001">
    <property type="protein sequence ID" value="TQL67465.1"/>
    <property type="molecule type" value="Genomic_DNA"/>
</dbReference>
<accession>A0A543A4E4</accession>
<feature type="compositionally biased region" description="Pro residues" evidence="1">
    <location>
        <begin position="16"/>
        <end position="26"/>
    </location>
</feature>
<evidence type="ECO:0000256" key="1">
    <source>
        <dbReference type="SAM" id="MobiDB-lite"/>
    </source>
</evidence>
<dbReference type="AlphaFoldDB" id="A0A543A4E4"/>
<sequence length="195" mass="20431">MALAGCGGDSEKSAPSPSPSPTPPPTVQSEAKLIHVQGKFPKNRRQAAATNVAKVVDRWLQAAYVGGDYPRATSTFSAKSLPGFSQGAISQAGKQMSLMSNATIAPHIDGVKVVSSDVHVDLLASNNYPVGALARVQLVYDTDGERKSRQTVRGTLDMVPTETSWAVFGFDITREEKLAKPASASASPSSSGDKS</sequence>
<feature type="region of interest" description="Disordered" evidence="1">
    <location>
        <begin position="1"/>
        <end position="28"/>
    </location>
</feature>
<proteinExistence type="predicted"/>